<accession>A0A561SE00</accession>
<evidence type="ECO:0000313" key="2">
    <source>
        <dbReference type="Proteomes" id="UP000317940"/>
    </source>
</evidence>
<dbReference type="Proteomes" id="UP000317940">
    <property type="component" value="Unassembled WGS sequence"/>
</dbReference>
<dbReference type="EMBL" id="VIWT01000006">
    <property type="protein sequence ID" value="TWF73084.1"/>
    <property type="molecule type" value="Genomic_DNA"/>
</dbReference>
<evidence type="ECO:0000313" key="1">
    <source>
        <dbReference type="EMBL" id="TWF73084.1"/>
    </source>
</evidence>
<reference evidence="1 2" key="1">
    <citation type="submission" date="2019-06" db="EMBL/GenBank/DDBJ databases">
        <title>Sequencing the genomes of 1000 actinobacteria strains.</title>
        <authorList>
            <person name="Klenk H.-P."/>
        </authorList>
    </citation>
    <scope>NUCLEOTIDE SEQUENCE [LARGE SCALE GENOMIC DNA]</scope>
    <source>
        <strain evidence="1 2">DSM 44826</strain>
    </source>
</reference>
<dbReference type="AlphaFoldDB" id="A0A561SE00"/>
<name>A0A561SE00_9ACTN</name>
<comment type="caution">
    <text evidence="1">The sequence shown here is derived from an EMBL/GenBank/DDBJ whole genome shotgun (WGS) entry which is preliminary data.</text>
</comment>
<proteinExistence type="predicted"/>
<gene>
    <name evidence="1" type="ORF">FHX73_16235</name>
</gene>
<keyword evidence="2" id="KW-1185">Reference proteome</keyword>
<organism evidence="1 2">
    <name type="scientific">Kitasatospora viridis</name>
    <dbReference type="NCBI Taxonomy" id="281105"/>
    <lineage>
        <taxon>Bacteria</taxon>
        <taxon>Bacillati</taxon>
        <taxon>Actinomycetota</taxon>
        <taxon>Actinomycetes</taxon>
        <taxon>Kitasatosporales</taxon>
        <taxon>Streptomycetaceae</taxon>
        <taxon>Kitasatospora</taxon>
    </lineage>
</organism>
<protein>
    <submittedName>
        <fullName evidence="1">Uncharacterized protein</fullName>
    </submittedName>
</protein>
<sequence>MRLAGRRPKPSPDGTIPLTWLIAQWPEGRAEPVKYWISNLPADIPAKDLVQLAKSR</sequence>